<dbReference type="EMBL" id="MEYS01000002">
    <property type="protein sequence ID" value="OGD33928.1"/>
    <property type="molecule type" value="Genomic_DNA"/>
</dbReference>
<accession>A0A1F5BTI8</accession>
<organism evidence="1 2">
    <name type="scientific">Candidatus Azambacteria bacterium RIFCSPLOWO2_01_FULL_46_25</name>
    <dbReference type="NCBI Taxonomy" id="1797298"/>
    <lineage>
        <taxon>Bacteria</taxon>
        <taxon>Candidatus Azamiibacteriota</taxon>
    </lineage>
</organism>
<dbReference type="Proteomes" id="UP000176650">
    <property type="component" value="Unassembled WGS sequence"/>
</dbReference>
<evidence type="ECO:0000313" key="2">
    <source>
        <dbReference type="Proteomes" id="UP000176650"/>
    </source>
</evidence>
<name>A0A1F5BTI8_9BACT</name>
<evidence type="ECO:0000313" key="1">
    <source>
        <dbReference type="EMBL" id="OGD33928.1"/>
    </source>
</evidence>
<evidence type="ECO:0008006" key="3">
    <source>
        <dbReference type="Google" id="ProtNLM"/>
    </source>
</evidence>
<reference evidence="1 2" key="1">
    <citation type="journal article" date="2016" name="Nat. Commun.">
        <title>Thousands of microbial genomes shed light on interconnected biogeochemical processes in an aquifer system.</title>
        <authorList>
            <person name="Anantharaman K."/>
            <person name="Brown C.T."/>
            <person name="Hug L.A."/>
            <person name="Sharon I."/>
            <person name="Castelle C.J."/>
            <person name="Probst A.J."/>
            <person name="Thomas B.C."/>
            <person name="Singh A."/>
            <person name="Wilkins M.J."/>
            <person name="Karaoz U."/>
            <person name="Brodie E.L."/>
            <person name="Williams K.H."/>
            <person name="Hubbard S.S."/>
            <person name="Banfield J.F."/>
        </authorList>
    </citation>
    <scope>NUCLEOTIDE SEQUENCE [LARGE SCALE GENOMIC DNA]</scope>
</reference>
<comment type="caution">
    <text evidence="1">The sequence shown here is derived from an EMBL/GenBank/DDBJ whole genome shotgun (WGS) entry which is preliminary data.</text>
</comment>
<sequence>MDFNKLFQSKKFKMALFILGALVILLLTFKAGMFVGYKKAGFSRLWGDNYYRTFGGHKERSKMDFSLRERDFSNAHGAAGKIIKIELPEFMLADRDGVEKIIVIKDTTEIRRFRETIKPTDLKIDDFAVVIGSPNDKAEIEAKFIRLLPAPLPDFMMGTGTPYRMMK</sequence>
<dbReference type="STRING" id="1797298.A2988_00340"/>
<gene>
    <name evidence="1" type="ORF">A2988_00340</name>
</gene>
<protein>
    <recommendedName>
        <fullName evidence="3">DUF5666 domain-containing protein</fullName>
    </recommendedName>
</protein>
<dbReference type="AlphaFoldDB" id="A0A1F5BTI8"/>
<proteinExistence type="predicted"/>